<organism evidence="1 2">
    <name type="scientific">Punica granatum</name>
    <name type="common">Pomegranate</name>
    <dbReference type="NCBI Taxonomy" id="22663"/>
    <lineage>
        <taxon>Eukaryota</taxon>
        <taxon>Viridiplantae</taxon>
        <taxon>Streptophyta</taxon>
        <taxon>Embryophyta</taxon>
        <taxon>Tracheophyta</taxon>
        <taxon>Spermatophyta</taxon>
        <taxon>Magnoliopsida</taxon>
        <taxon>eudicotyledons</taxon>
        <taxon>Gunneridae</taxon>
        <taxon>Pentapetalae</taxon>
        <taxon>rosids</taxon>
        <taxon>malvids</taxon>
        <taxon>Myrtales</taxon>
        <taxon>Lythraceae</taxon>
        <taxon>Punica</taxon>
    </lineage>
</organism>
<dbReference type="EMBL" id="PGOL01003331">
    <property type="protein sequence ID" value="PKI41661.1"/>
    <property type="molecule type" value="Genomic_DNA"/>
</dbReference>
<dbReference type="AlphaFoldDB" id="A0A2I0ICE6"/>
<protein>
    <submittedName>
        <fullName evidence="1">Uncharacterized protein</fullName>
    </submittedName>
</protein>
<dbReference type="Proteomes" id="UP000233551">
    <property type="component" value="Unassembled WGS sequence"/>
</dbReference>
<keyword evidence="2" id="KW-1185">Reference proteome</keyword>
<proteinExistence type="predicted"/>
<evidence type="ECO:0000313" key="1">
    <source>
        <dbReference type="EMBL" id="PKI41661.1"/>
    </source>
</evidence>
<gene>
    <name evidence="1" type="ORF">CRG98_037968</name>
</gene>
<evidence type="ECO:0000313" key="2">
    <source>
        <dbReference type="Proteomes" id="UP000233551"/>
    </source>
</evidence>
<reference evidence="1 2" key="1">
    <citation type="submission" date="2017-11" db="EMBL/GenBank/DDBJ databases">
        <title>De-novo sequencing of pomegranate (Punica granatum L.) genome.</title>
        <authorList>
            <person name="Akparov Z."/>
            <person name="Amiraslanov A."/>
            <person name="Hajiyeva S."/>
            <person name="Abbasov M."/>
            <person name="Kaur K."/>
            <person name="Hamwieh A."/>
            <person name="Solovyev V."/>
            <person name="Salamov A."/>
            <person name="Braich B."/>
            <person name="Kosarev P."/>
            <person name="Mahmoud A."/>
            <person name="Hajiyev E."/>
            <person name="Babayeva S."/>
            <person name="Izzatullayeva V."/>
            <person name="Mammadov A."/>
            <person name="Mammadov A."/>
            <person name="Sharifova S."/>
            <person name="Ojaghi J."/>
            <person name="Eynullazada K."/>
            <person name="Bayramov B."/>
            <person name="Abdulazimova A."/>
            <person name="Shahmuradov I."/>
        </authorList>
    </citation>
    <scope>NUCLEOTIDE SEQUENCE [LARGE SCALE GENOMIC DNA]</scope>
    <source>
        <strain evidence="2">cv. AG2017</strain>
        <tissue evidence="1">Leaf</tissue>
    </source>
</reference>
<comment type="caution">
    <text evidence="1">The sequence shown here is derived from an EMBL/GenBank/DDBJ whole genome shotgun (WGS) entry which is preliminary data.</text>
</comment>
<accession>A0A2I0ICE6</accession>
<name>A0A2I0ICE6_PUNGR</name>
<sequence>MDLGLTSRVKGSPSNFRSRWFLNGPILAERGERVLRNIIHRLLLSGFGLKENTRERFRERRGWRDGCSQATTAPSKVAGKVIGKVGEGAPCLFLSRSSVVGVILSACVIIREGALPARVLHLERHPLPLEQPSPAYLLAKKNFKNVIDSMISPKSLLNLVWRRDMSQDFAFEISFG</sequence>